<feature type="repeat" description="TPR" evidence="1">
    <location>
        <begin position="138"/>
        <end position="171"/>
    </location>
</feature>
<feature type="transmembrane region" description="Helical" evidence="2">
    <location>
        <begin position="30"/>
        <end position="48"/>
    </location>
</feature>
<name>A0A6I4IA31_9SPHI</name>
<keyword evidence="2" id="KW-0812">Transmembrane</keyword>
<evidence type="ECO:0000256" key="2">
    <source>
        <dbReference type="SAM" id="Phobius"/>
    </source>
</evidence>
<accession>A0A6I4IA31</accession>
<dbReference type="SUPFAM" id="SSF48452">
    <property type="entry name" value="TPR-like"/>
    <property type="match status" value="1"/>
</dbReference>
<sequence length="225" mass="25065">MSNTEVNANVAPERKTHVPTGGFVRENQKSLLFIGAAIIALIAIYIAYQKLYLAPREVEAANQMYVAQDYWAKKEWDKALKGDASYPGFEKIISNYSNTKAANLAYYYAGIAYLNKGEYNKAIDNLNSFSSNDKVVSAEALGGIGDAYVELKEFDKAESNFKQAADKADNKFLSPFYLKKLGLVYEKLNKAKEAAEAYKKIKTDYPASTEAQNIDAYIARVEAKQ</sequence>
<evidence type="ECO:0000256" key="1">
    <source>
        <dbReference type="PROSITE-ProRule" id="PRU00339"/>
    </source>
</evidence>
<evidence type="ECO:0000313" key="3">
    <source>
        <dbReference type="EMBL" id="MVN90838.1"/>
    </source>
</evidence>
<gene>
    <name evidence="3" type="ORF">GO816_06845</name>
</gene>
<dbReference type="PROSITE" id="PS50005">
    <property type="entry name" value="TPR"/>
    <property type="match status" value="1"/>
</dbReference>
<keyword evidence="2" id="KW-1133">Transmembrane helix</keyword>
<dbReference type="EMBL" id="WQLA01000002">
    <property type="protein sequence ID" value="MVN90838.1"/>
    <property type="molecule type" value="Genomic_DNA"/>
</dbReference>
<dbReference type="Pfam" id="PF13432">
    <property type="entry name" value="TPR_16"/>
    <property type="match status" value="1"/>
</dbReference>
<proteinExistence type="predicted"/>
<comment type="caution">
    <text evidence="3">The sequence shown here is derived from an EMBL/GenBank/DDBJ whole genome shotgun (WGS) entry which is preliminary data.</text>
</comment>
<dbReference type="SMART" id="SM00028">
    <property type="entry name" value="TPR"/>
    <property type="match status" value="3"/>
</dbReference>
<keyword evidence="1" id="KW-0802">TPR repeat</keyword>
<dbReference type="InterPro" id="IPR019734">
    <property type="entry name" value="TPR_rpt"/>
</dbReference>
<dbReference type="InterPro" id="IPR011990">
    <property type="entry name" value="TPR-like_helical_dom_sf"/>
</dbReference>
<dbReference type="RefSeq" id="WP_157540608.1">
    <property type="nucleotide sequence ID" value="NZ_WQLA01000002.1"/>
</dbReference>
<reference evidence="3 4" key="1">
    <citation type="submission" date="2019-12" db="EMBL/GenBank/DDBJ databases">
        <title>Mucilaginibacter sp. HME9299 genome sequencing and assembly.</title>
        <authorList>
            <person name="Kang H."/>
            <person name="Kim H."/>
            <person name="Joh K."/>
        </authorList>
    </citation>
    <scope>NUCLEOTIDE SEQUENCE [LARGE SCALE GENOMIC DNA]</scope>
    <source>
        <strain evidence="3 4">HME9299</strain>
    </source>
</reference>
<evidence type="ECO:0000313" key="4">
    <source>
        <dbReference type="Proteomes" id="UP000434850"/>
    </source>
</evidence>
<protein>
    <submittedName>
        <fullName evidence="3">Tetratricopeptide repeat protein</fullName>
    </submittedName>
</protein>
<organism evidence="3 4">
    <name type="scientific">Mucilaginibacter aquatilis</name>
    <dbReference type="NCBI Taxonomy" id="1517760"/>
    <lineage>
        <taxon>Bacteria</taxon>
        <taxon>Pseudomonadati</taxon>
        <taxon>Bacteroidota</taxon>
        <taxon>Sphingobacteriia</taxon>
        <taxon>Sphingobacteriales</taxon>
        <taxon>Sphingobacteriaceae</taxon>
        <taxon>Mucilaginibacter</taxon>
    </lineage>
</organism>
<keyword evidence="4" id="KW-1185">Reference proteome</keyword>
<keyword evidence="2" id="KW-0472">Membrane</keyword>
<dbReference type="Pfam" id="PF13174">
    <property type="entry name" value="TPR_6"/>
    <property type="match status" value="1"/>
</dbReference>
<dbReference type="Gene3D" id="1.25.40.10">
    <property type="entry name" value="Tetratricopeptide repeat domain"/>
    <property type="match status" value="2"/>
</dbReference>
<dbReference type="OrthoDB" id="9808622at2"/>
<dbReference type="Proteomes" id="UP000434850">
    <property type="component" value="Unassembled WGS sequence"/>
</dbReference>
<dbReference type="AlphaFoldDB" id="A0A6I4IA31"/>